<evidence type="ECO:0000256" key="1">
    <source>
        <dbReference type="SAM" id="Phobius"/>
    </source>
</evidence>
<feature type="transmembrane region" description="Helical" evidence="1">
    <location>
        <begin position="47"/>
        <end position="71"/>
    </location>
</feature>
<evidence type="ECO:0000313" key="3">
    <source>
        <dbReference type="Proteomes" id="UP001239213"/>
    </source>
</evidence>
<keyword evidence="1" id="KW-0472">Membrane</keyword>
<sequence>MRLFIRAFHLYCRSCLPTSYLRCTYPAIEHHHEASLRSSWRISSLRFSASISPTCVPVPLLFSIFIITACLPRVCRHVRCRLITDASLINTMSKQQQPHHVRPS</sequence>
<name>A0AAI9XZE8_9PEZI</name>
<keyword evidence="3" id="KW-1185">Reference proteome</keyword>
<dbReference type="Proteomes" id="UP001239213">
    <property type="component" value="Unassembled WGS sequence"/>
</dbReference>
<keyword evidence="1" id="KW-0812">Transmembrane</keyword>
<organism evidence="2 3">
    <name type="scientific">Colletotrichum cuscutae</name>
    <dbReference type="NCBI Taxonomy" id="1209917"/>
    <lineage>
        <taxon>Eukaryota</taxon>
        <taxon>Fungi</taxon>
        <taxon>Dikarya</taxon>
        <taxon>Ascomycota</taxon>
        <taxon>Pezizomycotina</taxon>
        <taxon>Sordariomycetes</taxon>
        <taxon>Hypocreomycetidae</taxon>
        <taxon>Glomerellales</taxon>
        <taxon>Glomerellaceae</taxon>
        <taxon>Colletotrichum</taxon>
        <taxon>Colletotrichum acutatum species complex</taxon>
    </lineage>
</organism>
<comment type="caution">
    <text evidence="2">The sequence shown here is derived from an EMBL/GenBank/DDBJ whole genome shotgun (WGS) entry which is preliminary data.</text>
</comment>
<keyword evidence="1" id="KW-1133">Transmembrane helix</keyword>
<proteinExistence type="predicted"/>
<reference evidence="2" key="1">
    <citation type="submission" date="2016-11" db="EMBL/GenBank/DDBJ databases">
        <title>The genome sequence of Colletotrichum cuscutae.</title>
        <authorList>
            <person name="Baroncelli R."/>
        </authorList>
    </citation>
    <scope>NUCLEOTIDE SEQUENCE</scope>
    <source>
        <strain evidence="2">IMI 304802</strain>
    </source>
</reference>
<accession>A0AAI9XZE8</accession>
<dbReference type="AlphaFoldDB" id="A0AAI9XZE8"/>
<protein>
    <submittedName>
        <fullName evidence="2">Uncharacterized protein</fullName>
    </submittedName>
</protein>
<evidence type="ECO:0000313" key="2">
    <source>
        <dbReference type="EMBL" id="KAK1466518.1"/>
    </source>
</evidence>
<dbReference type="EMBL" id="MPDP01000259">
    <property type="protein sequence ID" value="KAK1466518.1"/>
    <property type="molecule type" value="Genomic_DNA"/>
</dbReference>
<gene>
    <name evidence="2" type="ORF">CCUS01_07339</name>
</gene>